<comment type="caution">
    <text evidence="2">The sequence shown here is derived from an EMBL/GenBank/DDBJ whole genome shotgun (WGS) entry which is preliminary data.</text>
</comment>
<gene>
    <name evidence="2" type="ORF">A2788_01180</name>
</gene>
<evidence type="ECO:0000256" key="1">
    <source>
        <dbReference type="SAM" id="MobiDB-lite"/>
    </source>
</evidence>
<dbReference type="AlphaFoldDB" id="A0A1F4XNB3"/>
<organism evidence="2 3">
    <name type="scientific">Candidatus Abawacabacteria bacterium RIFCSPHIGHO2_01_FULL_46_8</name>
    <dbReference type="NCBI Taxonomy" id="1817815"/>
    <lineage>
        <taxon>Bacteria</taxon>
        <taxon>Candidatus Abawacaibacteriota</taxon>
    </lineage>
</organism>
<evidence type="ECO:0000313" key="3">
    <source>
        <dbReference type="Proteomes" id="UP000177521"/>
    </source>
</evidence>
<protein>
    <submittedName>
        <fullName evidence="2">Uncharacterized protein</fullName>
    </submittedName>
</protein>
<feature type="region of interest" description="Disordered" evidence="1">
    <location>
        <begin position="1"/>
        <end position="22"/>
    </location>
</feature>
<sequence length="311" mass="36028">MSEKFESQENKPERATREDVESLLSDLEQYDRDHSLGVWLGRGMAGSVMMGLFEKSEDEEERDELQEEISKNLKLQDVLNKHQNTLEKLGIDLESPNPHGDYDEHETYAVGDMKIDFTNQENFVDYLKSLDEKSLSAGEMRLVKMVLNKVLNRVRQEYSFESADERLLELFSGIKNMVMEAKRLGLEKEANELERCIHYNNQKSLPAYIHARNRGFVEPIGEGYNWSTWQRDCSPERYIELWEDVFDVLANAKVSKKSAQLYNDILAYATASIEFAENDPTEYVVKNKGLHAAIEKTKKKLGKFKQIELPK</sequence>
<proteinExistence type="predicted"/>
<evidence type="ECO:0000313" key="2">
    <source>
        <dbReference type="EMBL" id="OGC82563.1"/>
    </source>
</evidence>
<feature type="compositionally biased region" description="Basic and acidic residues" evidence="1">
    <location>
        <begin position="1"/>
        <end position="20"/>
    </location>
</feature>
<dbReference type="EMBL" id="MEWS01000016">
    <property type="protein sequence ID" value="OGC82563.1"/>
    <property type="molecule type" value="Genomic_DNA"/>
</dbReference>
<name>A0A1F4XNB3_9BACT</name>
<reference evidence="2 3" key="1">
    <citation type="journal article" date="2016" name="Nat. Commun.">
        <title>Thousands of microbial genomes shed light on interconnected biogeochemical processes in an aquifer system.</title>
        <authorList>
            <person name="Anantharaman K."/>
            <person name="Brown C.T."/>
            <person name="Hug L.A."/>
            <person name="Sharon I."/>
            <person name="Castelle C.J."/>
            <person name="Probst A.J."/>
            <person name="Thomas B.C."/>
            <person name="Singh A."/>
            <person name="Wilkins M.J."/>
            <person name="Karaoz U."/>
            <person name="Brodie E.L."/>
            <person name="Williams K.H."/>
            <person name="Hubbard S.S."/>
            <person name="Banfield J.F."/>
        </authorList>
    </citation>
    <scope>NUCLEOTIDE SEQUENCE [LARGE SCALE GENOMIC DNA]</scope>
</reference>
<accession>A0A1F4XNB3</accession>
<dbReference type="Proteomes" id="UP000177521">
    <property type="component" value="Unassembled WGS sequence"/>
</dbReference>